<evidence type="ECO:0000313" key="2">
    <source>
        <dbReference type="Proteomes" id="UP000832034"/>
    </source>
</evidence>
<dbReference type="Proteomes" id="UP000832034">
    <property type="component" value="Chromosome"/>
</dbReference>
<keyword evidence="2" id="KW-1185">Reference proteome</keyword>
<dbReference type="RefSeq" id="WP_019959458.1">
    <property type="nucleotide sequence ID" value="NZ_CP091512.1"/>
</dbReference>
<accession>A0ABY4E7B2</accession>
<proteinExistence type="predicted"/>
<evidence type="ECO:0000313" key="1">
    <source>
        <dbReference type="EMBL" id="UOO91349.1"/>
    </source>
</evidence>
<reference evidence="1" key="1">
    <citation type="submission" date="2021-12" db="EMBL/GenBank/DDBJ databases">
        <authorList>
            <person name="Veyrier F.J."/>
        </authorList>
    </citation>
    <scope>NUCLEOTIDE SEQUENCE</scope>
    <source>
        <strain evidence="1">SAG 1488-6</strain>
    </source>
</reference>
<protein>
    <submittedName>
        <fullName evidence="1">Transcriptional regulator</fullName>
    </submittedName>
</protein>
<name>A0ABY4E7B2_VITST</name>
<gene>
    <name evidence="1" type="ORF">LVJ81_06625</name>
</gene>
<dbReference type="EMBL" id="CP091512">
    <property type="protein sequence ID" value="UOO91349.1"/>
    <property type="molecule type" value="Genomic_DNA"/>
</dbReference>
<reference evidence="1" key="2">
    <citation type="journal article" date="2022" name="Res Sq">
        <title>Evolution of multicellular longitudinally dividing oral cavity symbionts (Neisseriaceae).</title>
        <authorList>
            <person name="Nyongesa S."/>
            <person name="Weber P."/>
            <person name="Bernet E."/>
            <person name="Pullido F."/>
            <person name="Nieckarz M."/>
            <person name="Delaby M."/>
            <person name="Nieves C."/>
            <person name="Viehboeck T."/>
            <person name="Krause N."/>
            <person name="Rivera-Millot A."/>
            <person name="Nakamura A."/>
            <person name="Vischer N."/>
            <person name="VanNieuwenhze M."/>
            <person name="Brun Y."/>
            <person name="Cava F."/>
            <person name="Bulgheresi S."/>
            <person name="Veyrier F."/>
        </authorList>
    </citation>
    <scope>NUCLEOTIDE SEQUENCE</scope>
    <source>
        <strain evidence="1">SAG 1488-6</strain>
    </source>
</reference>
<organism evidence="1 2">
    <name type="scientific">Vitreoscilla stercoraria</name>
    <dbReference type="NCBI Taxonomy" id="61"/>
    <lineage>
        <taxon>Bacteria</taxon>
        <taxon>Pseudomonadati</taxon>
        <taxon>Pseudomonadota</taxon>
        <taxon>Betaproteobacteria</taxon>
        <taxon>Neisseriales</taxon>
        <taxon>Neisseriaceae</taxon>
        <taxon>Vitreoscilla</taxon>
    </lineage>
</organism>
<sequence>MQTQAQWIDLYKREKNIESDYKLGLHWGFGTAEMAQLRRGSRKLPLAKKIMIAQALSLDPLQVFISCEYYKAREEEKEFLKTEYFKSVMKTYNVAVPMGFYKKRRFNNN</sequence>